<keyword evidence="4" id="KW-1185">Reference proteome</keyword>
<evidence type="ECO:0000256" key="1">
    <source>
        <dbReference type="SAM" id="Coils"/>
    </source>
</evidence>
<dbReference type="EMBL" id="JAKEKT020000075">
    <property type="protein sequence ID" value="KAL1638749.1"/>
    <property type="molecule type" value="Genomic_DNA"/>
</dbReference>
<proteinExistence type="predicted"/>
<feature type="compositionally biased region" description="Polar residues" evidence="2">
    <location>
        <begin position="313"/>
        <end position="334"/>
    </location>
</feature>
<evidence type="ECO:0000256" key="2">
    <source>
        <dbReference type="SAM" id="MobiDB-lite"/>
    </source>
</evidence>
<feature type="region of interest" description="Disordered" evidence="2">
    <location>
        <begin position="303"/>
        <end position="383"/>
    </location>
</feature>
<accession>A0ABR3TGV0</accession>
<gene>
    <name evidence="3" type="ORF">SLS58_008673</name>
</gene>
<keyword evidence="1" id="KW-0175">Coiled coil</keyword>
<evidence type="ECO:0000313" key="4">
    <source>
        <dbReference type="Proteomes" id="UP001521184"/>
    </source>
</evidence>
<comment type="caution">
    <text evidence="3">The sequence shown here is derived from an EMBL/GenBank/DDBJ whole genome shotgun (WGS) entry which is preliminary data.</text>
</comment>
<feature type="coiled-coil region" evidence="1">
    <location>
        <begin position="80"/>
        <end position="107"/>
    </location>
</feature>
<evidence type="ECO:0000313" key="3">
    <source>
        <dbReference type="EMBL" id="KAL1638749.1"/>
    </source>
</evidence>
<name>A0ABR3TGV0_9PEZI</name>
<protein>
    <submittedName>
        <fullName evidence="3">Uncharacterized protein</fullName>
    </submittedName>
</protein>
<feature type="coiled-coil region" evidence="1">
    <location>
        <begin position="199"/>
        <end position="226"/>
    </location>
</feature>
<sequence length="383" mass="42474">MATDDYDSLYQQHFDLQGRRGEIIDTRFDLIGQRSALQDHISTFQQAAEELIAQVKALSTDDQTLLSPAIASIQLSRDSLSQQLGQTQELEKRLNKLEYKFGKEENEFFGSLRAALPALVKAAQVPTASPSPAANLTPSEALEEIRKTTLQAFYDKSSDVPILEERLVELDHTFDSERGHRETRTTLGQPILPPDLEFYTQYHQDRESLQAELAQTRSQVNRLQARCVQLGLIPPPPTPPNINEDIAGVSKQVPPKARSWMHSSESGKDLEYSFVSDGHQMPKLPNFANPRDRINQWITEARDTAEPPDAPGSGNSSNGQHPQGASGSEANNDSPVGAASPSESQENVDESQLRQKRSMSQFSEVLEPSHSDEQPPQKSPKPS</sequence>
<reference evidence="3 4" key="1">
    <citation type="journal article" date="2023" name="Plant Dis.">
        <title>First Report of Diplodia intermedia Causing Canker and Dieback Diseases on Apple Trees in Canada.</title>
        <authorList>
            <person name="Ellouze W."/>
            <person name="Ilyukhin E."/>
            <person name="Sulman M."/>
            <person name="Ali S."/>
        </authorList>
    </citation>
    <scope>NUCLEOTIDE SEQUENCE [LARGE SCALE GENOMIC DNA]</scope>
    <source>
        <strain evidence="3 4">M45-28</strain>
    </source>
</reference>
<dbReference type="Proteomes" id="UP001521184">
    <property type="component" value="Unassembled WGS sequence"/>
</dbReference>
<organism evidence="3 4">
    <name type="scientific">Diplodia intermedia</name>
    <dbReference type="NCBI Taxonomy" id="856260"/>
    <lineage>
        <taxon>Eukaryota</taxon>
        <taxon>Fungi</taxon>
        <taxon>Dikarya</taxon>
        <taxon>Ascomycota</taxon>
        <taxon>Pezizomycotina</taxon>
        <taxon>Dothideomycetes</taxon>
        <taxon>Dothideomycetes incertae sedis</taxon>
        <taxon>Botryosphaeriales</taxon>
        <taxon>Botryosphaeriaceae</taxon>
        <taxon>Diplodia</taxon>
    </lineage>
</organism>